<keyword evidence="2 3" id="KW-0040">ANK repeat</keyword>
<feature type="compositionally biased region" description="Acidic residues" evidence="4">
    <location>
        <begin position="353"/>
        <end position="371"/>
    </location>
</feature>
<evidence type="ECO:0000313" key="5">
    <source>
        <dbReference type="EMBL" id="VDI22049.1"/>
    </source>
</evidence>
<reference evidence="5" key="1">
    <citation type="submission" date="2018-11" db="EMBL/GenBank/DDBJ databases">
        <authorList>
            <person name="Alioto T."/>
            <person name="Alioto T."/>
        </authorList>
    </citation>
    <scope>NUCLEOTIDE SEQUENCE</scope>
</reference>
<dbReference type="SUPFAM" id="SSF48403">
    <property type="entry name" value="Ankyrin repeat"/>
    <property type="match status" value="2"/>
</dbReference>
<accession>A0A8B6DQ84</accession>
<comment type="caution">
    <text evidence="5">The sequence shown here is derived from an EMBL/GenBank/DDBJ whole genome shotgun (WGS) entry which is preliminary data.</text>
</comment>
<organism evidence="5 6">
    <name type="scientific">Mytilus galloprovincialis</name>
    <name type="common">Mediterranean mussel</name>
    <dbReference type="NCBI Taxonomy" id="29158"/>
    <lineage>
        <taxon>Eukaryota</taxon>
        <taxon>Metazoa</taxon>
        <taxon>Spiralia</taxon>
        <taxon>Lophotrochozoa</taxon>
        <taxon>Mollusca</taxon>
        <taxon>Bivalvia</taxon>
        <taxon>Autobranchia</taxon>
        <taxon>Pteriomorphia</taxon>
        <taxon>Mytilida</taxon>
        <taxon>Mytiloidea</taxon>
        <taxon>Mytilidae</taxon>
        <taxon>Mytilinae</taxon>
        <taxon>Mytilus</taxon>
    </lineage>
</organism>
<dbReference type="Gene3D" id="1.25.40.20">
    <property type="entry name" value="Ankyrin repeat-containing domain"/>
    <property type="match status" value="3"/>
</dbReference>
<feature type="repeat" description="ANK" evidence="3">
    <location>
        <begin position="379"/>
        <end position="415"/>
    </location>
</feature>
<dbReference type="PROSITE" id="PS50297">
    <property type="entry name" value="ANK_REP_REGION"/>
    <property type="match status" value="1"/>
</dbReference>
<evidence type="ECO:0000256" key="4">
    <source>
        <dbReference type="SAM" id="MobiDB-lite"/>
    </source>
</evidence>
<keyword evidence="6" id="KW-1185">Reference proteome</keyword>
<dbReference type="AlphaFoldDB" id="A0A8B6DQ84"/>
<dbReference type="Proteomes" id="UP000596742">
    <property type="component" value="Unassembled WGS sequence"/>
</dbReference>
<evidence type="ECO:0000256" key="2">
    <source>
        <dbReference type="ARBA" id="ARBA00023043"/>
    </source>
</evidence>
<dbReference type="InterPro" id="IPR036770">
    <property type="entry name" value="Ankyrin_rpt-contain_sf"/>
</dbReference>
<feature type="region of interest" description="Disordered" evidence="4">
    <location>
        <begin position="480"/>
        <end position="507"/>
    </location>
</feature>
<dbReference type="PANTHER" id="PTHR24198">
    <property type="entry name" value="ANKYRIN REPEAT AND PROTEIN KINASE DOMAIN-CONTAINING PROTEIN"/>
    <property type="match status" value="1"/>
</dbReference>
<feature type="repeat" description="ANK" evidence="3">
    <location>
        <begin position="48"/>
        <end position="83"/>
    </location>
</feature>
<protein>
    <submittedName>
        <fullName evidence="5">Uncharacterized protein</fullName>
    </submittedName>
</protein>
<sequence length="507" mass="56760">MPAYMGDDGISPEQRKINDACLEGSLKDIKECLGQDGVSQYCKGMSPDGMMPMHIVACSGREDVEEIISFLLQSGSDVDGQTKSDEDTILHLIPRHNIIRIAFPTILKILEYKPDVFIRNRHLRSPYDEAIALGYYELANVLDGSRSAQDARKYYEQGIGAMYGAKLVEAVMNSKEDVAKDCIKNGANVNYVNEHGAGAIHYLFTHYNLPPENILPLLFTSKADPNLRDYEGDNCLNLAIKSQRLRESGNMYKIVNQLLEKGALSTVKDLDGHDAFAIATLRDYKDIVKLIRKFRAGHLSDDEEPFIITPTEKREHIVPTDEPPAPVVEPVKEKTQLMHQPIKKQPTVTTLKEDEDDEDDEEDDILDDPDLDVNKPNELGLYPLHQAILRTDPTTRNRLVSNILNRGADVSARALESEEHDEGGNTALHMAVARDQIGTVKIILGYKPLYAVPNNEDQTILQIAETNENEEMIEVLKDYEKTIPPPEKTKTDLKGKGKGKDKNCLIS</sequence>
<dbReference type="InterPro" id="IPR002110">
    <property type="entry name" value="Ankyrin_rpt"/>
</dbReference>
<keyword evidence="1" id="KW-0677">Repeat</keyword>
<evidence type="ECO:0000313" key="6">
    <source>
        <dbReference type="Proteomes" id="UP000596742"/>
    </source>
</evidence>
<feature type="region of interest" description="Disordered" evidence="4">
    <location>
        <begin position="335"/>
        <end position="373"/>
    </location>
</feature>
<dbReference type="OrthoDB" id="2157354at2759"/>
<dbReference type="PROSITE" id="PS50088">
    <property type="entry name" value="ANK_REPEAT"/>
    <property type="match status" value="2"/>
</dbReference>
<evidence type="ECO:0000256" key="3">
    <source>
        <dbReference type="PROSITE-ProRule" id="PRU00023"/>
    </source>
</evidence>
<name>A0A8B6DQ84_MYTGA</name>
<dbReference type="SMART" id="SM00248">
    <property type="entry name" value="ANK"/>
    <property type="match status" value="6"/>
</dbReference>
<dbReference type="EMBL" id="UYJE01003749">
    <property type="protein sequence ID" value="VDI22049.1"/>
    <property type="molecule type" value="Genomic_DNA"/>
</dbReference>
<proteinExistence type="predicted"/>
<dbReference type="PANTHER" id="PTHR24198:SF165">
    <property type="entry name" value="ANKYRIN REPEAT-CONTAINING PROTEIN-RELATED"/>
    <property type="match status" value="1"/>
</dbReference>
<gene>
    <name evidence="5" type="ORF">MGAL_10B004054</name>
</gene>
<evidence type="ECO:0000256" key="1">
    <source>
        <dbReference type="ARBA" id="ARBA00022737"/>
    </source>
</evidence>